<protein>
    <recommendedName>
        <fullName evidence="1">CASTOR ACT domain-containing protein</fullName>
    </recommendedName>
</protein>
<dbReference type="SUPFAM" id="SSF55021">
    <property type="entry name" value="ACT-like"/>
    <property type="match status" value="2"/>
</dbReference>
<dbReference type="EMBL" id="JABAYA010000080">
    <property type="protein sequence ID" value="KAF7726325.1"/>
    <property type="molecule type" value="Genomic_DNA"/>
</dbReference>
<dbReference type="PIRSF" id="PIRSF008459">
    <property type="entry name" value="UCP008459"/>
    <property type="match status" value="1"/>
</dbReference>
<gene>
    <name evidence="2" type="ORF">EC973_008905</name>
</gene>
<evidence type="ECO:0000259" key="1">
    <source>
        <dbReference type="Pfam" id="PF13840"/>
    </source>
</evidence>
<dbReference type="Gene3D" id="3.30.2130.10">
    <property type="entry name" value="VC0802-like"/>
    <property type="match status" value="1"/>
</dbReference>
<evidence type="ECO:0000313" key="2">
    <source>
        <dbReference type="EMBL" id="KAF7726325.1"/>
    </source>
</evidence>
<dbReference type="OrthoDB" id="58529at2759"/>
<comment type="caution">
    <text evidence="2">The sequence shown here is derived from an EMBL/GenBank/DDBJ whole genome shotgun (WGS) entry which is preliminary data.</text>
</comment>
<dbReference type="InterPro" id="IPR051719">
    <property type="entry name" value="CASTOR_mTORC1"/>
</dbReference>
<dbReference type="AlphaFoldDB" id="A0A8H7BT36"/>
<proteinExistence type="predicted"/>
<dbReference type="InterPro" id="IPR016540">
    <property type="entry name" value="UCP008459"/>
</dbReference>
<reference evidence="2" key="1">
    <citation type="submission" date="2020-01" db="EMBL/GenBank/DDBJ databases">
        <title>Genome Sequencing of Three Apophysomyces-Like Fungal Strains Confirms a Novel Fungal Genus in the Mucoromycota with divergent Burkholderia-like Endosymbiotic Bacteria.</title>
        <authorList>
            <person name="Stajich J.E."/>
            <person name="Macias A.M."/>
            <person name="Carter-House D."/>
            <person name="Lovett B."/>
            <person name="Kasson L.R."/>
            <person name="Berry K."/>
            <person name="Grigoriev I."/>
            <person name="Chang Y."/>
            <person name="Spatafora J."/>
            <person name="Kasson M.T."/>
        </authorList>
    </citation>
    <scope>NUCLEOTIDE SEQUENCE</scope>
    <source>
        <strain evidence="2">NRRL A-21654</strain>
    </source>
</reference>
<feature type="domain" description="CASTOR ACT" evidence="1">
    <location>
        <begin position="62"/>
        <end position="121"/>
    </location>
</feature>
<accession>A0A8H7BT36</accession>
<dbReference type="Pfam" id="PF13840">
    <property type="entry name" value="ACT_7"/>
    <property type="match status" value="1"/>
</dbReference>
<sequence>MTIILRILPDEFTLYQWSREYKLSYDLLNLPWYTISKTASELSLLVPSDSAAPELLLATKKEPGWRCLQVDAQMDFSLVGILAAIVDPLRDHQIPVFVVSTFDTDYVLVKKETLEKAIGVLDAVANITLKPGQSVLD</sequence>
<dbReference type="InterPro" id="IPR027795">
    <property type="entry name" value="CASTOR_ACT_dom"/>
</dbReference>
<dbReference type="Proteomes" id="UP000605846">
    <property type="component" value="Unassembled WGS sequence"/>
</dbReference>
<dbReference type="GO" id="GO:0006520">
    <property type="term" value="P:amino acid metabolic process"/>
    <property type="evidence" value="ECO:0007669"/>
    <property type="project" value="UniProtKB-ARBA"/>
</dbReference>
<dbReference type="InterPro" id="IPR045865">
    <property type="entry name" value="ACT-like_dom_sf"/>
</dbReference>
<keyword evidence="3" id="KW-1185">Reference proteome</keyword>
<organism evidence="2 3">
    <name type="scientific">Apophysomyces ossiformis</name>
    <dbReference type="NCBI Taxonomy" id="679940"/>
    <lineage>
        <taxon>Eukaryota</taxon>
        <taxon>Fungi</taxon>
        <taxon>Fungi incertae sedis</taxon>
        <taxon>Mucoromycota</taxon>
        <taxon>Mucoromycotina</taxon>
        <taxon>Mucoromycetes</taxon>
        <taxon>Mucorales</taxon>
        <taxon>Mucorineae</taxon>
        <taxon>Mucoraceae</taxon>
        <taxon>Apophysomyces</taxon>
    </lineage>
</organism>
<evidence type="ECO:0000313" key="3">
    <source>
        <dbReference type="Proteomes" id="UP000605846"/>
    </source>
</evidence>
<dbReference type="PANTHER" id="PTHR31131">
    <property type="entry name" value="CHROMOSOME 1, WHOLE GENOME SHOTGUN SEQUENCE"/>
    <property type="match status" value="1"/>
</dbReference>
<dbReference type="PANTHER" id="PTHR31131:SF6">
    <property type="entry name" value="CASTOR ACT DOMAIN-CONTAINING PROTEIN"/>
    <property type="match status" value="1"/>
</dbReference>
<name>A0A8H7BT36_9FUNG</name>
<dbReference type="GO" id="GO:0046394">
    <property type="term" value="P:carboxylic acid biosynthetic process"/>
    <property type="evidence" value="ECO:0007669"/>
    <property type="project" value="UniProtKB-ARBA"/>
</dbReference>